<sequence>MLMTNDLFETATARRARDRTAPTIESANFNQSIAFTEGHPFELSVITDGRPAPEVCWIKDGKRLEESLGQRVQILDDGRSHRVVASQADETHEGNWTVIASNPSGLVTMSTRAEVLSARDFPADRRPNR</sequence>
<accession>A0ABD2QB61</accession>
<feature type="domain" description="Ig-like" evidence="1">
    <location>
        <begin position="22"/>
        <end position="117"/>
    </location>
</feature>
<evidence type="ECO:0000259" key="1">
    <source>
        <dbReference type="PROSITE" id="PS50835"/>
    </source>
</evidence>
<dbReference type="Proteomes" id="UP001626550">
    <property type="component" value="Unassembled WGS sequence"/>
</dbReference>
<dbReference type="Gene3D" id="2.60.40.10">
    <property type="entry name" value="Immunoglobulins"/>
    <property type="match status" value="1"/>
</dbReference>
<dbReference type="PROSITE" id="PS50835">
    <property type="entry name" value="IG_LIKE"/>
    <property type="match status" value="1"/>
</dbReference>
<dbReference type="InterPro" id="IPR036179">
    <property type="entry name" value="Ig-like_dom_sf"/>
</dbReference>
<name>A0ABD2QB61_9PLAT</name>
<dbReference type="EMBL" id="JBJKFK010000480">
    <property type="protein sequence ID" value="KAL3316795.1"/>
    <property type="molecule type" value="Genomic_DNA"/>
</dbReference>
<gene>
    <name evidence="2" type="ORF">Ciccas_004549</name>
</gene>
<reference evidence="2 3" key="1">
    <citation type="submission" date="2024-11" db="EMBL/GenBank/DDBJ databases">
        <title>Adaptive evolution of stress response genes in parasites aligns with host niche diversity.</title>
        <authorList>
            <person name="Hahn C."/>
            <person name="Resl P."/>
        </authorList>
    </citation>
    <scope>NUCLEOTIDE SEQUENCE [LARGE SCALE GENOMIC DNA]</scope>
    <source>
        <strain evidence="2">EGGRZ-B1_66</strain>
        <tissue evidence="2">Body</tissue>
    </source>
</reference>
<protein>
    <recommendedName>
        <fullName evidence="1">Ig-like domain-containing protein</fullName>
    </recommendedName>
</protein>
<dbReference type="SUPFAM" id="SSF48726">
    <property type="entry name" value="Immunoglobulin"/>
    <property type="match status" value="1"/>
</dbReference>
<dbReference type="InterPro" id="IPR013098">
    <property type="entry name" value="Ig_I-set"/>
</dbReference>
<proteinExistence type="predicted"/>
<dbReference type="InterPro" id="IPR007110">
    <property type="entry name" value="Ig-like_dom"/>
</dbReference>
<dbReference type="InterPro" id="IPR013783">
    <property type="entry name" value="Ig-like_fold"/>
</dbReference>
<evidence type="ECO:0000313" key="2">
    <source>
        <dbReference type="EMBL" id="KAL3316795.1"/>
    </source>
</evidence>
<organism evidence="2 3">
    <name type="scientific">Cichlidogyrus casuarinus</name>
    <dbReference type="NCBI Taxonomy" id="1844966"/>
    <lineage>
        <taxon>Eukaryota</taxon>
        <taxon>Metazoa</taxon>
        <taxon>Spiralia</taxon>
        <taxon>Lophotrochozoa</taxon>
        <taxon>Platyhelminthes</taxon>
        <taxon>Monogenea</taxon>
        <taxon>Monopisthocotylea</taxon>
        <taxon>Dactylogyridea</taxon>
        <taxon>Ancyrocephalidae</taxon>
        <taxon>Cichlidogyrus</taxon>
    </lineage>
</organism>
<evidence type="ECO:0000313" key="3">
    <source>
        <dbReference type="Proteomes" id="UP001626550"/>
    </source>
</evidence>
<keyword evidence="3" id="KW-1185">Reference proteome</keyword>
<comment type="caution">
    <text evidence="2">The sequence shown here is derived from an EMBL/GenBank/DDBJ whole genome shotgun (WGS) entry which is preliminary data.</text>
</comment>
<dbReference type="Pfam" id="PF07679">
    <property type="entry name" value="I-set"/>
    <property type="match status" value="1"/>
</dbReference>
<dbReference type="AlphaFoldDB" id="A0ABD2QB61"/>